<comment type="caution">
    <text evidence="1">The sequence shown here is derived from an EMBL/GenBank/DDBJ whole genome shotgun (WGS) entry which is preliminary data.</text>
</comment>
<accession>A0ABD2YI29</accession>
<sequence>MEFLKVICNCTRSKRLELNTYDDCHSTHIMIATTPPTYQALLELENDQKKHALTMVAATVVAVDAVAAAAKDVVAIIQLTAIAFRRTFVIEDVAAIKIQS</sequence>
<dbReference type="EMBL" id="JBJUIK010000013">
    <property type="protein sequence ID" value="KAL3507050.1"/>
    <property type="molecule type" value="Genomic_DNA"/>
</dbReference>
<protein>
    <submittedName>
        <fullName evidence="1">Uncharacterized protein</fullName>
    </submittedName>
</protein>
<keyword evidence="2" id="KW-1185">Reference proteome</keyword>
<gene>
    <name evidence="1" type="ORF">ACH5RR_032432</name>
</gene>
<proteinExistence type="predicted"/>
<evidence type="ECO:0000313" key="2">
    <source>
        <dbReference type="Proteomes" id="UP001630127"/>
    </source>
</evidence>
<reference evidence="1 2" key="1">
    <citation type="submission" date="2024-11" db="EMBL/GenBank/DDBJ databases">
        <title>A near-complete genome assembly of Cinchona calisaya.</title>
        <authorList>
            <person name="Lian D.C."/>
            <person name="Zhao X.W."/>
            <person name="Wei L."/>
        </authorList>
    </citation>
    <scope>NUCLEOTIDE SEQUENCE [LARGE SCALE GENOMIC DNA]</scope>
    <source>
        <tissue evidence="1">Nenye</tissue>
    </source>
</reference>
<evidence type="ECO:0000313" key="1">
    <source>
        <dbReference type="EMBL" id="KAL3507050.1"/>
    </source>
</evidence>
<dbReference type="AlphaFoldDB" id="A0ABD2YI29"/>
<dbReference type="Proteomes" id="UP001630127">
    <property type="component" value="Unassembled WGS sequence"/>
</dbReference>
<name>A0ABD2YI29_9GENT</name>
<organism evidence="1 2">
    <name type="scientific">Cinchona calisaya</name>
    <dbReference type="NCBI Taxonomy" id="153742"/>
    <lineage>
        <taxon>Eukaryota</taxon>
        <taxon>Viridiplantae</taxon>
        <taxon>Streptophyta</taxon>
        <taxon>Embryophyta</taxon>
        <taxon>Tracheophyta</taxon>
        <taxon>Spermatophyta</taxon>
        <taxon>Magnoliopsida</taxon>
        <taxon>eudicotyledons</taxon>
        <taxon>Gunneridae</taxon>
        <taxon>Pentapetalae</taxon>
        <taxon>asterids</taxon>
        <taxon>lamiids</taxon>
        <taxon>Gentianales</taxon>
        <taxon>Rubiaceae</taxon>
        <taxon>Cinchonoideae</taxon>
        <taxon>Cinchoneae</taxon>
        <taxon>Cinchona</taxon>
    </lineage>
</organism>